<dbReference type="PANTHER" id="PTHR11106">
    <property type="entry name" value="GANGLIOSIDE INDUCED DIFFERENTIATION ASSOCIATED PROTEIN 2-RELATED"/>
    <property type="match status" value="1"/>
</dbReference>
<sequence>MFNQMNINVNAPNEKLNIEIRLVDKHFEYSFSRITGLYTYHSGSVDEKKSQEWLQEIKQSSLADWPVLPNDAGPEIKQKNKWNVEFFDEDGLVISYGADDYFPKNWGNFQQKVLDMIPELLEQYGKGIEAVTFTVKNLNNYMPSNFMTSQQTYLILQETLTLRRSTRKITYEKIDEVNQRTYYEFERRELGQLLNSFQLVFATQNSRGKEEDRKVHDSDVYLKIELIDGTFEEYYWGLHQMFFTPGWKELVDAIHDLMLQGSTFLGHIFTSLPHRHKEISQYIYALVEIEETGQQNYYVVDNLFVHEGDYVVVPVGNQLEEKVAKILSLEYYDLKDLPQPLEFTRKILRKSDTVKFARNLEDDSVIDNRQIDLALEAIDEDSSIEETIALMEAIRQNMNLGGEFVLPVHPLKTKQSHHNYHLGTKDEILTTTDGQSWALFRLFVENNQEAFVAFTNVEEFEKDGHTKGVVYPISSILEMVAKTPNINGIILNPYGRPFFLAKELIMTIFMRNQETMKRSQIYLEYANVVNLTADSVVNNLQFSLDNTQSLDYVLRTKIGTRLVDYYDDLMTLRPGEVKVTPGFGAKTKYIFHTVIPKYQQCPQADECVINSYYESLNQARKLYLKQIVLPIFGFNDAGYPLEELMPLIINTVAQWMTDNRDYILHVYLSTEDFEVYSAFRDYLEEA</sequence>
<reference evidence="3" key="1">
    <citation type="submission" date="2017-04" db="EMBL/GenBank/DDBJ databases">
        <title>Function of individual gut microbiota members based on whole genome sequencing of pure cultures obtained from chicken caecum.</title>
        <authorList>
            <person name="Medvecky M."/>
            <person name="Cejkova D."/>
            <person name="Polansky O."/>
            <person name="Karasova D."/>
            <person name="Kubasova T."/>
            <person name="Cizek A."/>
            <person name="Rychlik I."/>
        </authorList>
    </citation>
    <scope>NUCLEOTIDE SEQUENCE [LARGE SCALE GENOMIC DNA]</scope>
    <source>
        <strain evidence="3">An144</strain>
    </source>
</reference>
<dbReference type="Gene3D" id="3.40.220.10">
    <property type="entry name" value="Leucine Aminopeptidase, subunit E, domain 1"/>
    <property type="match status" value="1"/>
</dbReference>
<dbReference type="EMBL" id="NFLC01000016">
    <property type="protein sequence ID" value="OUQ09838.1"/>
    <property type="molecule type" value="Genomic_DNA"/>
</dbReference>
<dbReference type="PROSITE" id="PS51154">
    <property type="entry name" value="MACRO"/>
    <property type="match status" value="1"/>
</dbReference>
<dbReference type="Pfam" id="PF07179">
    <property type="entry name" value="SseB"/>
    <property type="match status" value="1"/>
</dbReference>
<dbReference type="AlphaFoldDB" id="A0A1Y4QWY4"/>
<dbReference type="SUPFAM" id="SSF52949">
    <property type="entry name" value="Macro domain-like"/>
    <property type="match status" value="1"/>
</dbReference>
<dbReference type="Pfam" id="PF01661">
    <property type="entry name" value="Macro"/>
    <property type="match status" value="1"/>
</dbReference>
<evidence type="ECO:0000313" key="3">
    <source>
        <dbReference type="Proteomes" id="UP000196074"/>
    </source>
</evidence>
<dbReference type="InterPro" id="IPR009839">
    <property type="entry name" value="SseB_N"/>
</dbReference>
<evidence type="ECO:0000259" key="1">
    <source>
        <dbReference type="PROSITE" id="PS51154"/>
    </source>
</evidence>
<dbReference type="InterPro" id="IPR002589">
    <property type="entry name" value="Macro_dom"/>
</dbReference>
<evidence type="ECO:0000313" key="2">
    <source>
        <dbReference type="EMBL" id="OUQ09838.1"/>
    </source>
</evidence>
<proteinExistence type="predicted"/>
<dbReference type="RefSeq" id="WP_087215464.1">
    <property type="nucleotide sequence ID" value="NZ_NFLC01000016.1"/>
</dbReference>
<organism evidence="2 3">
    <name type="scientific">Enterococcus cecorum</name>
    <dbReference type="NCBI Taxonomy" id="44008"/>
    <lineage>
        <taxon>Bacteria</taxon>
        <taxon>Bacillati</taxon>
        <taxon>Bacillota</taxon>
        <taxon>Bacilli</taxon>
        <taxon>Lactobacillales</taxon>
        <taxon>Enterococcaceae</taxon>
        <taxon>Enterococcus</taxon>
    </lineage>
</organism>
<dbReference type="InterPro" id="IPR043472">
    <property type="entry name" value="Macro_dom-like"/>
</dbReference>
<dbReference type="Proteomes" id="UP000196074">
    <property type="component" value="Unassembled WGS sequence"/>
</dbReference>
<accession>A0A1Y4QWY4</accession>
<feature type="domain" description="Macro" evidence="1">
    <location>
        <begin position="508"/>
        <end position="686"/>
    </location>
</feature>
<gene>
    <name evidence="2" type="ORF">B5E88_08725</name>
</gene>
<comment type="caution">
    <text evidence="2">The sequence shown here is derived from an EMBL/GenBank/DDBJ whole genome shotgun (WGS) entry which is preliminary data.</text>
</comment>
<protein>
    <recommendedName>
        <fullName evidence="1">Macro domain-containing protein</fullName>
    </recommendedName>
</protein>
<name>A0A1Y4QWY4_9ENTE</name>
<dbReference type="PANTHER" id="PTHR11106:SF27">
    <property type="entry name" value="MACRO DOMAIN-CONTAINING PROTEIN"/>
    <property type="match status" value="1"/>
</dbReference>